<feature type="compositionally biased region" description="Basic and acidic residues" evidence="1">
    <location>
        <begin position="113"/>
        <end position="128"/>
    </location>
</feature>
<dbReference type="AlphaFoldDB" id="A0A0K2ARP7"/>
<sequence>MQQGQAPRRVGQHVHGAPAGGHGGRGGEAVAQGAGHAHEDHEHAGQGAEADEDGPAAEGLVLRGQEPEGDHRGDPGGVRQRQLDPDVHQQEHDRGDRGGAVHRLGQDALAGVEDHPVLGDEPPDHGAAEEDEGEDAGAEVEELGEGVVHRAVVRHHGRPPHVRDVREGGELSLRGWNGGGFMGATPERFGKAVPLPHSKWRHTREYEV</sequence>
<evidence type="ECO:0000313" key="2">
    <source>
        <dbReference type="EMBL" id="AKZ55668.1"/>
    </source>
</evidence>
<accession>A0A0K2ARP7</accession>
<evidence type="ECO:0000256" key="1">
    <source>
        <dbReference type="SAM" id="MobiDB-lite"/>
    </source>
</evidence>
<gene>
    <name evidence="2" type="ORF">SAM23877_2619</name>
</gene>
<feature type="compositionally biased region" description="Acidic residues" evidence="1">
    <location>
        <begin position="129"/>
        <end position="141"/>
    </location>
</feature>
<feature type="compositionally biased region" description="Gly residues" evidence="1">
    <location>
        <begin position="18"/>
        <end position="27"/>
    </location>
</feature>
<feature type="region of interest" description="Disordered" evidence="1">
    <location>
        <begin position="1"/>
        <end position="100"/>
    </location>
</feature>
<name>A0A0K2ARP7_STRA7</name>
<feature type="region of interest" description="Disordered" evidence="1">
    <location>
        <begin position="113"/>
        <end position="141"/>
    </location>
</feature>
<dbReference type="EMBL" id="CP012382">
    <property type="protein sequence ID" value="AKZ55668.1"/>
    <property type="molecule type" value="Genomic_DNA"/>
</dbReference>
<feature type="compositionally biased region" description="Basic and acidic residues" evidence="1">
    <location>
        <begin position="65"/>
        <end position="74"/>
    </location>
</feature>
<protein>
    <submittedName>
        <fullName evidence="2">Uncharacterized protein</fullName>
    </submittedName>
</protein>
<feature type="compositionally biased region" description="Basic and acidic residues" evidence="1">
    <location>
        <begin position="81"/>
        <end position="99"/>
    </location>
</feature>
<proteinExistence type="predicted"/>
<dbReference type="KEGG" id="samb:SAM23877_2619"/>
<reference evidence="3" key="1">
    <citation type="journal article" date="2015" name="J. Biotechnol.">
        <title>Complete genome sequence of Streptomyces ambofaciens ATCC 23877, the spiramycin producer.</title>
        <authorList>
            <person name="Thibessard A."/>
            <person name="Haas D."/>
            <person name="Gerbaud C."/>
            <person name="Aigle B."/>
            <person name="Lautru S."/>
            <person name="Pernodet J.L."/>
            <person name="Leblond P."/>
        </authorList>
    </citation>
    <scope>NUCLEOTIDE SEQUENCE [LARGE SCALE GENOMIC DNA]</scope>
    <source>
        <strain evidence="3">ATCC 23877 / 3486 / DSM 40053 / JCM 4204 / NBRC 12836 / NRRL B-2516</strain>
    </source>
</reference>
<dbReference type="Proteomes" id="UP000061018">
    <property type="component" value="Chromosome"/>
</dbReference>
<evidence type="ECO:0000313" key="3">
    <source>
        <dbReference type="Proteomes" id="UP000061018"/>
    </source>
</evidence>
<organism evidence="2 3">
    <name type="scientific">Streptomyces ambofaciens (strain ATCC 23877 / 3486 / DSM 40053 / JCM 4204 / NBRC 12836 / NRRL B-2516)</name>
    <dbReference type="NCBI Taxonomy" id="278992"/>
    <lineage>
        <taxon>Bacteria</taxon>
        <taxon>Bacillati</taxon>
        <taxon>Actinomycetota</taxon>
        <taxon>Actinomycetes</taxon>
        <taxon>Kitasatosporales</taxon>
        <taxon>Streptomycetaceae</taxon>
        <taxon>Streptomyces</taxon>
    </lineage>
</organism>